<protein>
    <submittedName>
        <fullName evidence="3">Uncharacterized protein</fullName>
    </submittedName>
</protein>
<dbReference type="InterPro" id="IPR036866">
    <property type="entry name" value="RibonucZ/Hydroxyglut_hydro"/>
</dbReference>
<dbReference type="HAMAP" id="MF_01477">
    <property type="entry name" value="Iojap_RsfS"/>
    <property type="match status" value="1"/>
</dbReference>
<feature type="region of interest" description="Disordered" evidence="2">
    <location>
        <begin position="78"/>
        <end position="137"/>
    </location>
</feature>
<feature type="compositionally biased region" description="Polar residues" evidence="2">
    <location>
        <begin position="713"/>
        <end position="730"/>
    </location>
</feature>
<dbReference type="EMBL" id="JALJOV010000594">
    <property type="protein sequence ID" value="KAK9862524.1"/>
    <property type="molecule type" value="Genomic_DNA"/>
</dbReference>
<dbReference type="Gene3D" id="3.30.460.10">
    <property type="entry name" value="Beta Polymerase, domain 2"/>
    <property type="match status" value="1"/>
</dbReference>
<gene>
    <name evidence="3" type="ORF">WJX84_006099</name>
</gene>
<dbReference type="Pfam" id="PF02410">
    <property type="entry name" value="RsfS"/>
    <property type="match status" value="1"/>
</dbReference>
<dbReference type="Gene3D" id="3.60.15.10">
    <property type="entry name" value="Ribonuclease Z/Hydroxyacylglutathione hydrolase-like"/>
    <property type="match status" value="1"/>
</dbReference>
<dbReference type="Proteomes" id="UP001485043">
    <property type="component" value="Unassembled WGS sequence"/>
</dbReference>
<dbReference type="SUPFAM" id="SSF81301">
    <property type="entry name" value="Nucleotidyltransferase"/>
    <property type="match status" value="1"/>
</dbReference>
<evidence type="ECO:0000256" key="1">
    <source>
        <dbReference type="ARBA" id="ARBA00010574"/>
    </source>
</evidence>
<dbReference type="GO" id="GO:0042781">
    <property type="term" value="F:3'-tRNA processing endoribonuclease activity"/>
    <property type="evidence" value="ECO:0007669"/>
    <property type="project" value="TreeGrafter"/>
</dbReference>
<sequence length="781" mass="83926">MLARALSRHFSRLALSNHPTHGPAVGGTSSRAYGAQADRENEEEDKVQLTWPLPPEVLAQMEPSTRLMLIKAMQSSGAACTGASESSTQREPSSSPSPEDASRQQRQESGASASSFGAAPQGQQHWTFPTANADPPEYVRPRLPPFADSAECSNQVAQMLVKARTDDVQLLDVRQHCSFADFMVLATGRSHRHVITAARAIAYQLSCHHEDGSPPPRPTVHGSEGSDWILVDAGNVLAHVFLEGAREQYNLEELWSQPGNTRHVTSSQGSSVFTLDTIRMQGGNLREARCGVATLLVSAHTSQDCPKVASSNLVTADQLSGAGAPSLQLLREEDPDYEHVLVANGTGMQLSFLGTSSDNPTTLRGEGCTALRTLRSIWLFDCGEDAQRGLLTHPYLRAGKIDRIFISKRSPQTMLGLPGLLCTISAGRDMASVSSDVPVHIYGPAGVVEFLRGMLLLSDTFLGMPVIVHELVDCSLSEEERQPQCVNQRARLWHMAVPPDQLNADGYYDARPQPFQARYSKRPQKAGFDARANTRPLPLPRPGDPTQQNLDPGSLTWTIQCDDEFMVTAFTLPAPEPTWAYTIIEADRAGHLDPQRAIALGVSPGIAFSQLKEGLAVPAVGPNGESRMVHPKQVISPDLPGRKVGIIGCAADTLPAAKHVVDADVLIHHATSPTELSSESHTVSLAAAASAGKLAQEAQGLTSLPESPGEQMEGSSSLGPAAASNTSNSPRKARNSHHLQDGSQRRRVIRAVQEIGFNGSIVAADEMQVVCVERRALTLSS</sequence>
<reference evidence="3 4" key="1">
    <citation type="journal article" date="2024" name="Nat. Commun.">
        <title>Phylogenomics reveals the evolutionary origins of lichenization in chlorophyte algae.</title>
        <authorList>
            <person name="Puginier C."/>
            <person name="Libourel C."/>
            <person name="Otte J."/>
            <person name="Skaloud P."/>
            <person name="Haon M."/>
            <person name="Grisel S."/>
            <person name="Petersen M."/>
            <person name="Berrin J.G."/>
            <person name="Delaux P.M."/>
            <person name="Dal Grande F."/>
            <person name="Keller J."/>
        </authorList>
    </citation>
    <scope>NUCLEOTIDE SEQUENCE [LARGE SCALE GENOMIC DNA]</scope>
    <source>
        <strain evidence="3 4">SAG 2523</strain>
    </source>
</reference>
<feature type="region of interest" description="Disordered" evidence="2">
    <location>
        <begin position="519"/>
        <end position="551"/>
    </location>
</feature>
<dbReference type="SUPFAM" id="SSF56281">
    <property type="entry name" value="Metallo-hydrolase/oxidoreductase"/>
    <property type="match status" value="1"/>
</dbReference>
<dbReference type="InterPro" id="IPR043519">
    <property type="entry name" value="NT_sf"/>
</dbReference>
<name>A0AAW1T197_9CHLO</name>
<comment type="caution">
    <text evidence="3">The sequence shown here is derived from an EMBL/GenBank/DDBJ whole genome shotgun (WGS) entry which is preliminary data.</text>
</comment>
<dbReference type="AlphaFoldDB" id="A0AAW1T197"/>
<dbReference type="NCBIfam" id="TIGR00090">
    <property type="entry name" value="rsfS_iojap_ybeB"/>
    <property type="match status" value="1"/>
</dbReference>
<proteinExistence type="inferred from homology"/>
<accession>A0AAW1T197</accession>
<dbReference type="PANTHER" id="PTHR46018">
    <property type="entry name" value="ZINC PHOSPHODIESTERASE ELAC PROTEIN 1"/>
    <property type="match status" value="1"/>
</dbReference>
<dbReference type="GO" id="GO:0005634">
    <property type="term" value="C:nucleus"/>
    <property type="evidence" value="ECO:0007669"/>
    <property type="project" value="TreeGrafter"/>
</dbReference>
<organism evidence="3 4">
    <name type="scientific">Apatococcus fuscideae</name>
    <dbReference type="NCBI Taxonomy" id="2026836"/>
    <lineage>
        <taxon>Eukaryota</taxon>
        <taxon>Viridiplantae</taxon>
        <taxon>Chlorophyta</taxon>
        <taxon>core chlorophytes</taxon>
        <taxon>Trebouxiophyceae</taxon>
        <taxon>Chlorellales</taxon>
        <taxon>Chlorellaceae</taxon>
        <taxon>Apatococcus</taxon>
    </lineage>
</organism>
<feature type="region of interest" description="Disordered" evidence="2">
    <location>
        <begin position="696"/>
        <end position="745"/>
    </location>
</feature>
<evidence type="ECO:0000256" key="2">
    <source>
        <dbReference type="SAM" id="MobiDB-lite"/>
    </source>
</evidence>
<evidence type="ECO:0000313" key="4">
    <source>
        <dbReference type="Proteomes" id="UP001485043"/>
    </source>
</evidence>
<evidence type="ECO:0000313" key="3">
    <source>
        <dbReference type="EMBL" id="KAK9862524.1"/>
    </source>
</evidence>
<dbReference type="PANTHER" id="PTHR46018:SF2">
    <property type="entry name" value="ZINC PHOSPHODIESTERASE ELAC PROTEIN 1"/>
    <property type="match status" value="1"/>
</dbReference>
<feature type="compositionally biased region" description="Low complexity" evidence="2">
    <location>
        <begin position="107"/>
        <end position="124"/>
    </location>
</feature>
<feature type="compositionally biased region" description="Low complexity" evidence="2">
    <location>
        <begin position="84"/>
        <end position="99"/>
    </location>
</feature>
<keyword evidence="4" id="KW-1185">Reference proteome</keyword>
<feature type="region of interest" description="Disordered" evidence="2">
    <location>
        <begin position="14"/>
        <end position="50"/>
    </location>
</feature>
<comment type="similarity">
    <text evidence="1">Belongs to the Iojap/RsfS family.</text>
</comment>
<dbReference type="InterPro" id="IPR004394">
    <property type="entry name" value="Iojap/RsfS/C7orf30"/>
</dbReference>